<accession>A0A2X3BAZ8</accession>
<protein>
    <submittedName>
        <fullName evidence="3">Lipopolysaccharide core biosynthesis protein</fullName>
    </submittedName>
</protein>
<feature type="domain" description="Glycosyl transferase CAP10" evidence="2">
    <location>
        <begin position="155"/>
        <end position="362"/>
    </location>
</feature>
<evidence type="ECO:0000259" key="2">
    <source>
        <dbReference type="SMART" id="SM00672"/>
    </source>
</evidence>
<dbReference type="AlphaFoldDB" id="A0A2X3BAZ8"/>
<dbReference type="InterPro" id="IPR006598">
    <property type="entry name" value="CAP10"/>
</dbReference>
<dbReference type="PANTHER" id="PTHR12203:SF35">
    <property type="entry name" value="PROTEIN O-GLUCOSYLTRANSFERASE 1"/>
    <property type="match status" value="1"/>
</dbReference>
<keyword evidence="1" id="KW-0808">Transferase</keyword>
<dbReference type="Proteomes" id="UP000250166">
    <property type="component" value="Unassembled WGS sequence"/>
</dbReference>
<evidence type="ECO:0000313" key="3">
    <source>
        <dbReference type="EMBL" id="SQB98937.1"/>
    </source>
</evidence>
<reference evidence="3 4" key="1">
    <citation type="submission" date="2018-06" db="EMBL/GenBank/DDBJ databases">
        <authorList>
            <consortium name="Pathogen Informatics"/>
            <person name="Doyle S."/>
        </authorList>
    </citation>
    <scope>NUCLEOTIDE SEQUENCE [LARGE SCALE GENOMIC DNA]</scope>
    <source>
        <strain evidence="3 4">NCTC13102</strain>
    </source>
</reference>
<evidence type="ECO:0000256" key="1">
    <source>
        <dbReference type="ARBA" id="ARBA00022679"/>
    </source>
</evidence>
<sequence>MSFSRAMYNAKGIMQAIVPRAITQKSLESRIQKILDSLDLEALKWRINFYHQIHTPFRLEPLYNAGYPEQKIQRLGTFTPHCDKLKNNKPFQKGVSSVYYYDSYEWTRYFNDEFLWCYEFGDVNYYLDAPSITKTRPIDSQVKSHINPKAESSKELKIDSQIESKLDSKLDSAYAQSNQNSILFKLEKYRHFCFLKDNIDFDDKQDVLFFRGAAYQNHRVDFLQKYFNDSLCDLGHTGNPSVHKQWLKPKISIKEHLKYKFLLSLEGNDVASNLKWILSSNSACVMPMPKYESWFMESKLVPDYHFICIADDYSNLKEKLAFYIANPNKAKEIIHNAHQFCAQFMDKQVEDALSLLVLRKYFYLSGQQEITQEEKALFGI</sequence>
<evidence type="ECO:0000313" key="4">
    <source>
        <dbReference type="Proteomes" id="UP000250166"/>
    </source>
</evidence>
<dbReference type="RefSeq" id="WP_023948322.1">
    <property type="nucleotide sequence ID" value="NZ_JAERIV010000029.1"/>
</dbReference>
<dbReference type="Pfam" id="PF05686">
    <property type="entry name" value="Glyco_transf_90"/>
    <property type="match status" value="1"/>
</dbReference>
<dbReference type="PANTHER" id="PTHR12203">
    <property type="entry name" value="KDEL LYS-ASP-GLU-LEU CONTAINING - RELATED"/>
    <property type="match status" value="1"/>
</dbReference>
<gene>
    <name evidence="3" type="primary">lpsA</name>
    <name evidence="3" type="ORF">NCTC13102_01408</name>
</gene>
<organism evidence="3 4">
    <name type="scientific">Helicobacter fennelliae</name>
    <dbReference type="NCBI Taxonomy" id="215"/>
    <lineage>
        <taxon>Bacteria</taxon>
        <taxon>Pseudomonadati</taxon>
        <taxon>Campylobacterota</taxon>
        <taxon>Epsilonproteobacteria</taxon>
        <taxon>Campylobacterales</taxon>
        <taxon>Helicobacteraceae</taxon>
        <taxon>Helicobacter</taxon>
    </lineage>
</organism>
<dbReference type="SMART" id="SM00672">
    <property type="entry name" value="CAP10"/>
    <property type="match status" value="1"/>
</dbReference>
<dbReference type="EMBL" id="UAWL01000006">
    <property type="protein sequence ID" value="SQB98937.1"/>
    <property type="molecule type" value="Genomic_DNA"/>
</dbReference>
<dbReference type="InterPro" id="IPR051091">
    <property type="entry name" value="O-Glucosyltr/Glycosyltrsf_90"/>
</dbReference>
<name>A0A2X3BAZ8_9HELI</name>
<dbReference type="GO" id="GO:0016740">
    <property type="term" value="F:transferase activity"/>
    <property type="evidence" value="ECO:0007669"/>
    <property type="project" value="UniProtKB-KW"/>
</dbReference>
<proteinExistence type="predicted"/>